<dbReference type="Pfam" id="PF00171">
    <property type="entry name" value="Aldedh"/>
    <property type="match status" value="1"/>
</dbReference>
<evidence type="ECO:0000259" key="4">
    <source>
        <dbReference type="Pfam" id="PF00171"/>
    </source>
</evidence>
<dbReference type="InterPro" id="IPR029510">
    <property type="entry name" value="Ald_DH_CS_GLU"/>
</dbReference>
<dbReference type="InterPro" id="IPR015590">
    <property type="entry name" value="Aldehyde_DH_dom"/>
</dbReference>
<dbReference type="InterPro" id="IPR016163">
    <property type="entry name" value="Ald_DH_C"/>
</dbReference>
<dbReference type="RefSeq" id="WP_340337057.1">
    <property type="nucleotide sequence ID" value="NZ_JBBKZS010000009.1"/>
</dbReference>
<evidence type="ECO:0000256" key="3">
    <source>
        <dbReference type="RuleBase" id="RU003345"/>
    </source>
</evidence>
<accession>A0ABU8XB96</accession>
<dbReference type="PROSITE" id="PS00687">
    <property type="entry name" value="ALDEHYDE_DEHYDR_GLU"/>
    <property type="match status" value="1"/>
</dbReference>
<comment type="similarity">
    <text evidence="3">Belongs to the aldehyde dehydrogenase family.</text>
</comment>
<reference evidence="5 6" key="1">
    <citation type="submission" date="2024-03" db="EMBL/GenBank/DDBJ databases">
        <title>Novel species of the genus Variovorax.</title>
        <authorList>
            <person name="Liu Q."/>
            <person name="Xin Y.-H."/>
        </authorList>
    </citation>
    <scope>NUCLEOTIDE SEQUENCE [LARGE SCALE GENOMIC DNA]</scope>
    <source>
        <strain evidence="5 6">KACC 18901</strain>
    </source>
</reference>
<evidence type="ECO:0000313" key="5">
    <source>
        <dbReference type="EMBL" id="MEJ8856979.1"/>
    </source>
</evidence>
<gene>
    <name evidence="5" type="ORF">WKW79_20555</name>
</gene>
<keyword evidence="6" id="KW-1185">Reference proteome</keyword>
<proteinExistence type="inferred from homology"/>
<dbReference type="InterPro" id="IPR016161">
    <property type="entry name" value="Ald_DH/histidinol_DH"/>
</dbReference>
<feature type="active site" evidence="2">
    <location>
        <position position="261"/>
    </location>
</feature>
<feature type="domain" description="Aldehyde dehydrogenase" evidence="4">
    <location>
        <begin position="24"/>
        <end position="484"/>
    </location>
</feature>
<dbReference type="GO" id="GO:0016491">
    <property type="term" value="F:oxidoreductase activity"/>
    <property type="evidence" value="ECO:0007669"/>
    <property type="project" value="UniProtKB-KW"/>
</dbReference>
<evidence type="ECO:0000256" key="2">
    <source>
        <dbReference type="PROSITE-ProRule" id="PRU10007"/>
    </source>
</evidence>
<dbReference type="InterPro" id="IPR016160">
    <property type="entry name" value="Ald_DH_CS_CYS"/>
</dbReference>
<sequence length="488" mass="51587">MSAIAPTPYSTRHFIAGQKRDASDGARFDKFEPASGQVLARVAAGTTQDVDAAVAAARAQFDGGAWSKMPGAQRGRLLNKLADLLERDAEKMVEVLAREQGRPLMEMRMLDLPVSIDTLRYFAGWADKLEGRQIPTGGFMGRPTLNYTVREAVGVAALIVPWNAPLMIACWKLAPALAAGCTVVLKPSEDAPLAVAALVELAHEAGFPDGVVNLVHGIGASVGSELVNHPGVDKVSFTGSTEVGRSIAREAGPKFKRLTLELGGKAPQIVLEDADIGQAIGGVAMGLFVDQGQTCAAGTRVLVHRSRYEEFVGAIGGAARSIQLGCPFEATTQMGALISAKHQARVKAHIDNAVRQGARMVAGDEALPENGFFVRPTIFADVDPSMCIARDEVFGPVGTIMPFDTEEQAIAMANDTVYGLSASLWTQNIAKAHQIAGRLRVGAVAVNGWSPLDARLPWGGRGDSGIGRDLSQSALDGFLEEKVVTVVM</sequence>
<protein>
    <submittedName>
        <fullName evidence="5">Aldehyde dehydrogenase family protein</fullName>
        <ecNumber evidence="5">1.2.1.-</ecNumber>
    </submittedName>
</protein>
<dbReference type="PROSITE" id="PS00070">
    <property type="entry name" value="ALDEHYDE_DEHYDR_CYS"/>
    <property type="match status" value="1"/>
</dbReference>
<dbReference type="EMBL" id="JBBKZS010000009">
    <property type="protein sequence ID" value="MEJ8856979.1"/>
    <property type="molecule type" value="Genomic_DNA"/>
</dbReference>
<organism evidence="5 6">
    <name type="scientific">Variovorax robiniae</name>
    <dbReference type="NCBI Taxonomy" id="1836199"/>
    <lineage>
        <taxon>Bacteria</taxon>
        <taxon>Pseudomonadati</taxon>
        <taxon>Pseudomonadota</taxon>
        <taxon>Betaproteobacteria</taxon>
        <taxon>Burkholderiales</taxon>
        <taxon>Comamonadaceae</taxon>
        <taxon>Variovorax</taxon>
    </lineage>
</organism>
<dbReference type="EC" id="1.2.1.-" evidence="5"/>
<comment type="caution">
    <text evidence="5">The sequence shown here is derived from an EMBL/GenBank/DDBJ whole genome shotgun (WGS) entry which is preliminary data.</text>
</comment>
<keyword evidence="1 3" id="KW-0560">Oxidoreductase</keyword>
<evidence type="ECO:0000256" key="1">
    <source>
        <dbReference type="ARBA" id="ARBA00023002"/>
    </source>
</evidence>
<dbReference type="Gene3D" id="3.40.605.10">
    <property type="entry name" value="Aldehyde Dehydrogenase, Chain A, domain 1"/>
    <property type="match status" value="1"/>
</dbReference>
<dbReference type="SUPFAM" id="SSF53720">
    <property type="entry name" value="ALDH-like"/>
    <property type="match status" value="1"/>
</dbReference>
<name>A0ABU8XB96_9BURK</name>
<dbReference type="Gene3D" id="3.40.309.10">
    <property type="entry name" value="Aldehyde Dehydrogenase, Chain A, domain 2"/>
    <property type="match status" value="1"/>
</dbReference>
<dbReference type="InterPro" id="IPR016162">
    <property type="entry name" value="Ald_DH_N"/>
</dbReference>
<evidence type="ECO:0000313" key="6">
    <source>
        <dbReference type="Proteomes" id="UP001367030"/>
    </source>
</evidence>
<dbReference type="Proteomes" id="UP001367030">
    <property type="component" value="Unassembled WGS sequence"/>
</dbReference>
<dbReference type="PANTHER" id="PTHR11699">
    <property type="entry name" value="ALDEHYDE DEHYDROGENASE-RELATED"/>
    <property type="match status" value="1"/>
</dbReference>